<reference evidence="2 3" key="1">
    <citation type="submission" date="2018-10" db="EMBL/GenBank/DDBJ databases">
        <title>Genomic Encyclopedia of Archaeal and Bacterial Type Strains, Phase II (KMG-II): from individual species to whole genera.</title>
        <authorList>
            <person name="Goeker M."/>
        </authorList>
    </citation>
    <scope>NUCLEOTIDE SEQUENCE [LARGE SCALE GENOMIC DNA]</scope>
    <source>
        <strain evidence="2 3">DSM 19624</strain>
    </source>
</reference>
<evidence type="ECO:0000313" key="2">
    <source>
        <dbReference type="EMBL" id="RLJ72744.1"/>
    </source>
</evidence>
<name>A0A497XVR3_9SPHI</name>
<feature type="transmembrane region" description="Helical" evidence="1">
    <location>
        <begin position="20"/>
        <end position="38"/>
    </location>
</feature>
<gene>
    <name evidence="2" type="ORF">BCL90_4385</name>
</gene>
<dbReference type="AlphaFoldDB" id="A0A497XVR3"/>
<evidence type="ECO:0000256" key="1">
    <source>
        <dbReference type="SAM" id="Phobius"/>
    </source>
</evidence>
<dbReference type="EMBL" id="RCCK01000014">
    <property type="protein sequence ID" value="RLJ72744.1"/>
    <property type="molecule type" value="Genomic_DNA"/>
</dbReference>
<evidence type="ECO:0000313" key="3">
    <source>
        <dbReference type="Proteomes" id="UP000273898"/>
    </source>
</evidence>
<dbReference type="Proteomes" id="UP000273898">
    <property type="component" value="Unassembled WGS sequence"/>
</dbReference>
<sequence length="45" mass="5606">MKIVNKEYIIISQLKIFYEYNLYSYFLIMLNAYIYTFLKLNLDIK</sequence>
<keyword evidence="1" id="KW-0812">Transmembrane</keyword>
<protein>
    <submittedName>
        <fullName evidence="2">Uncharacterized protein</fullName>
    </submittedName>
</protein>
<proteinExistence type="predicted"/>
<comment type="caution">
    <text evidence="2">The sequence shown here is derived from an EMBL/GenBank/DDBJ whole genome shotgun (WGS) entry which is preliminary data.</text>
</comment>
<accession>A0A497XVR3</accession>
<keyword evidence="1" id="KW-0472">Membrane</keyword>
<organism evidence="2 3">
    <name type="scientific">Pedobacter alluvionis</name>
    <dbReference type="NCBI Taxonomy" id="475253"/>
    <lineage>
        <taxon>Bacteria</taxon>
        <taxon>Pseudomonadati</taxon>
        <taxon>Bacteroidota</taxon>
        <taxon>Sphingobacteriia</taxon>
        <taxon>Sphingobacteriales</taxon>
        <taxon>Sphingobacteriaceae</taxon>
        <taxon>Pedobacter</taxon>
    </lineage>
</organism>
<keyword evidence="1" id="KW-1133">Transmembrane helix</keyword>